<evidence type="ECO:0000256" key="6">
    <source>
        <dbReference type="ARBA" id="ARBA00024916"/>
    </source>
</evidence>
<evidence type="ECO:0000256" key="2">
    <source>
        <dbReference type="ARBA" id="ARBA00013729"/>
    </source>
</evidence>
<accession>A0A7T7M901</accession>
<dbReference type="InterPro" id="IPR018151">
    <property type="entry name" value="TF_GreA/GreB_CS"/>
</dbReference>
<dbReference type="GO" id="GO:0070063">
    <property type="term" value="F:RNA polymerase binding"/>
    <property type="evidence" value="ECO:0007669"/>
    <property type="project" value="InterPro"/>
</dbReference>
<dbReference type="RefSeq" id="WP_200275393.1">
    <property type="nucleotide sequence ID" value="NZ_CP066802.1"/>
</dbReference>
<dbReference type="InterPro" id="IPR028624">
    <property type="entry name" value="Tscrpt_elong_fac_GreA/B"/>
</dbReference>
<dbReference type="PANTHER" id="PTHR30437:SF4">
    <property type="entry name" value="TRANSCRIPTION ELONGATION FACTOR GREA"/>
    <property type="match status" value="1"/>
</dbReference>
<evidence type="ECO:0000259" key="9">
    <source>
        <dbReference type="Pfam" id="PF01272"/>
    </source>
</evidence>
<dbReference type="InterPro" id="IPR001437">
    <property type="entry name" value="Tscrpt_elong_fac_GreA/B_C"/>
</dbReference>
<keyword evidence="11" id="KW-0648">Protein biosynthesis</keyword>
<comment type="similarity">
    <text evidence="1 8">Belongs to the GreA/GreB family.</text>
</comment>
<organism evidence="11 12">
    <name type="scientific">Actinomyces weissii</name>
    <dbReference type="NCBI Taxonomy" id="675090"/>
    <lineage>
        <taxon>Bacteria</taxon>
        <taxon>Bacillati</taxon>
        <taxon>Actinomycetota</taxon>
        <taxon>Actinomycetes</taxon>
        <taxon>Actinomycetales</taxon>
        <taxon>Actinomycetaceae</taxon>
        <taxon>Actinomyces</taxon>
    </lineage>
</organism>
<dbReference type="Gene3D" id="3.10.50.30">
    <property type="entry name" value="Transcription elongation factor, GreA/GreB, C-terminal domain"/>
    <property type="match status" value="1"/>
</dbReference>
<dbReference type="PANTHER" id="PTHR30437">
    <property type="entry name" value="TRANSCRIPTION ELONGATION FACTOR GREA"/>
    <property type="match status" value="1"/>
</dbReference>
<comment type="function">
    <text evidence="6 8">Necessary for efficient RNA polymerase transcription elongation past template-encoded arresting sites. The arresting sites in DNA have the property of trapping a certain fraction of elongating RNA polymerases that pass through, resulting in locked ternary complexes. Cleavage of the nascent transcript by cleavage factors such as GreA or GreB allows the resumption of elongation from the new 3'terminus. GreA releases sequences of 2 to 3 nucleotides.</text>
</comment>
<keyword evidence="12" id="KW-1185">Reference proteome</keyword>
<dbReference type="Proteomes" id="UP000595895">
    <property type="component" value="Chromosome"/>
</dbReference>
<dbReference type="InterPro" id="IPR036805">
    <property type="entry name" value="Tscrpt_elong_fac_GreA/B_N_sf"/>
</dbReference>
<evidence type="ECO:0000256" key="1">
    <source>
        <dbReference type="ARBA" id="ARBA00008213"/>
    </source>
</evidence>
<dbReference type="FunFam" id="1.10.287.180:FF:000001">
    <property type="entry name" value="Transcription elongation factor GreA"/>
    <property type="match status" value="1"/>
</dbReference>
<evidence type="ECO:0000256" key="5">
    <source>
        <dbReference type="ARBA" id="ARBA00023163"/>
    </source>
</evidence>
<evidence type="ECO:0000256" key="7">
    <source>
        <dbReference type="ARBA" id="ARBA00030776"/>
    </source>
</evidence>
<sequence length="167" mass="18188">MATEHTDQLEQHGTWLTQDAFDRLTAELERRKTTGRREIAQRVEDARQEGDLRENAGYHAAREEAGLNEARISQLEALLETAQIGEAAADGSVSAGTIVTAKINGKEQVFALGGQEITEDVPEGVKVFSPDAPLGRALMGHRAGQKVSYEAPNGKRLTAEILQVKRV</sequence>
<dbReference type="GO" id="GO:0032784">
    <property type="term" value="P:regulation of DNA-templated transcription elongation"/>
    <property type="evidence" value="ECO:0007669"/>
    <property type="project" value="UniProtKB-UniRule"/>
</dbReference>
<dbReference type="KEGG" id="awe:JG540_08720"/>
<evidence type="ECO:0000313" key="11">
    <source>
        <dbReference type="EMBL" id="QQM67100.1"/>
    </source>
</evidence>
<keyword evidence="11" id="KW-0251">Elongation factor</keyword>
<proteinExistence type="inferred from homology"/>
<evidence type="ECO:0000259" key="10">
    <source>
        <dbReference type="Pfam" id="PF03449"/>
    </source>
</evidence>
<keyword evidence="4 8" id="KW-0238">DNA-binding</keyword>
<name>A0A7T7M901_9ACTO</name>
<keyword evidence="5 8" id="KW-0804">Transcription</keyword>
<dbReference type="Gene3D" id="1.10.287.180">
    <property type="entry name" value="Transcription elongation factor, GreA/GreB, N-terminal domain"/>
    <property type="match status" value="1"/>
</dbReference>
<evidence type="ECO:0000313" key="12">
    <source>
        <dbReference type="Proteomes" id="UP000595895"/>
    </source>
</evidence>
<feature type="domain" description="Transcription elongation factor GreA/GreB N-terminal" evidence="10">
    <location>
        <begin position="15"/>
        <end position="84"/>
    </location>
</feature>
<dbReference type="HAMAP" id="MF_00105">
    <property type="entry name" value="GreA_GreB"/>
    <property type="match status" value="1"/>
</dbReference>
<dbReference type="GO" id="GO:0003746">
    <property type="term" value="F:translation elongation factor activity"/>
    <property type="evidence" value="ECO:0007669"/>
    <property type="project" value="UniProtKB-KW"/>
</dbReference>
<dbReference type="GO" id="GO:0006354">
    <property type="term" value="P:DNA-templated transcription elongation"/>
    <property type="evidence" value="ECO:0007669"/>
    <property type="project" value="TreeGrafter"/>
</dbReference>
<evidence type="ECO:0000256" key="3">
    <source>
        <dbReference type="ARBA" id="ARBA00023015"/>
    </source>
</evidence>
<dbReference type="EMBL" id="CP066802">
    <property type="protein sequence ID" value="QQM67100.1"/>
    <property type="molecule type" value="Genomic_DNA"/>
</dbReference>
<dbReference type="SUPFAM" id="SSF54534">
    <property type="entry name" value="FKBP-like"/>
    <property type="match status" value="1"/>
</dbReference>
<dbReference type="InterPro" id="IPR022691">
    <property type="entry name" value="Tscrpt_elong_fac_GreA/B_N"/>
</dbReference>
<dbReference type="InterPro" id="IPR023459">
    <property type="entry name" value="Tscrpt_elong_fac_GreA/B_fam"/>
</dbReference>
<dbReference type="PIRSF" id="PIRSF006092">
    <property type="entry name" value="GreA_GreB"/>
    <property type="match status" value="1"/>
</dbReference>
<dbReference type="AlphaFoldDB" id="A0A7T7M901"/>
<keyword evidence="3 8" id="KW-0805">Transcription regulation</keyword>
<reference evidence="11 12" key="1">
    <citation type="submission" date="2020-12" db="EMBL/GenBank/DDBJ databases">
        <authorList>
            <person name="Zhou J."/>
        </authorList>
    </citation>
    <scope>NUCLEOTIDE SEQUENCE [LARGE SCALE GENOMIC DNA]</scope>
    <source>
        <strain evidence="11 12">CCUG 61299</strain>
    </source>
</reference>
<evidence type="ECO:0000256" key="4">
    <source>
        <dbReference type="ARBA" id="ARBA00023125"/>
    </source>
</evidence>
<protein>
    <recommendedName>
        <fullName evidence="2 8">Transcription elongation factor GreA</fullName>
    </recommendedName>
    <alternativeName>
        <fullName evidence="7 8">Transcript cleavage factor GreA</fullName>
    </alternativeName>
</protein>
<dbReference type="PROSITE" id="PS00829">
    <property type="entry name" value="GREAB_1"/>
    <property type="match status" value="1"/>
</dbReference>
<gene>
    <name evidence="8" type="primary">greA</name>
    <name evidence="11" type="ORF">JG540_08720</name>
</gene>
<dbReference type="Pfam" id="PF03449">
    <property type="entry name" value="GreA_GreB_N"/>
    <property type="match status" value="1"/>
</dbReference>
<dbReference type="InterPro" id="IPR036953">
    <property type="entry name" value="GreA/GreB_C_sf"/>
</dbReference>
<evidence type="ECO:0000256" key="8">
    <source>
        <dbReference type="HAMAP-Rule" id="MF_00105"/>
    </source>
</evidence>
<dbReference type="Pfam" id="PF01272">
    <property type="entry name" value="GreA_GreB"/>
    <property type="match status" value="1"/>
</dbReference>
<feature type="domain" description="Transcription elongation factor GreA/GreB C-terminal" evidence="9">
    <location>
        <begin position="90"/>
        <end position="165"/>
    </location>
</feature>
<dbReference type="SUPFAM" id="SSF46557">
    <property type="entry name" value="GreA transcript cleavage protein, N-terminal domain"/>
    <property type="match status" value="1"/>
</dbReference>
<dbReference type="GO" id="GO:0003677">
    <property type="term" value="F:DNA binding"/>
    <property type="evidence" value="ECO:0007669"/>
    <property type="project" value="UniProtKB-UniRule"/>
</dbReference>